<comment type="caution">
    <text evidence="2">The sequence shown here is derived from an EMBL/GenBank/DDBJ whole genome shotgun (WGS) entry which is preliminary data.</text>
</comment>
<organism evidence="2 4">
    <name type="scientific">Amblyomma americanum</name>
    <name type="common">Lone star tick</name>
    <dbReference type="NCBI Taxonomy" id="6943"/>
    <lineage>
        <taxon>Eukaryota</taxon>
        <taxon>Metazoa</taxon>
        <taxon>Ecdysozoa</taxon>
        <taxon>Arthropoda</taxon>
        <taxon>Chelicerata</taxon>
        <taxon>Arachnida</taxon>
        <taxon>Acari</taxon>
        <taxon>Parasitiformes</taxon>
        <taxon>Ixodida</taxon>
        <taxon>Ixodoidea</taxon>
        <taxon>Ixodidae</taxon>
        <taxon>Amblyomminae</taxon>
        <taxon>Amblyomma</taxon>
    </lineage>
</organism>
<evidence type="ECO:0000313" key="3">
    <source>
        <dbReference type="EMBL" id="KAK8788206.1"/>
    </source>
</evidence>
<accession>A0AAQ4FLR4</accession>
<evidence type="ECO:0000313" key="2">
    <source>
        <dbReference type="EMBL" id="KAK8787432.1"/>
    </source>
</evidence>
<evidence type="ECO:0000256" key="1">
    <source>
        <dbReference type="SAM" id="MobiDB-lite"/>
    </source>
</evidence>
<name>A0AAQ4FLR4_AMBAM</name>
<keyword evidence="4" id="KW-1185">Reference proteome</keyword>
<dbReference type="EMBL" id="JARKHS020001821">
    <property type="protein sequence ID" value="KAK8787432.1"/>
    <property type="molecule type" value="Genomic_DNA"/>
</dbReference>
<dbReference type="EMBL" id="JARKHS020001072">
    <property type="protein sequence ID" value="KAK8788206.1"/>
    <property type="molecule type" value="Genomic_DNA"/>
</dbReference>
<evidence type="ECO:0000313" key="4">
    <source>
        <dbReference type="Proteomes" id="UP001321473"/>
    </source>
</evidence>
<proteinExistence type="predicted"/>
<dbReference type="AlphaFoldDB" id="A0AAQ4FLR4"/>
<dbReference type="Proteomes" id="UP001321473">
    <property type="component" value="Unassembled WGS sequence"/>
</dbReference>
<reference evidence="2" key="2">
    <citation type="submission" date="2023-03" db="EMBL/GenBank/DDBJ databases">
        <authorList>
            <person name="Thuy-Boun P."/>
        </authorList>
    </citation>
    <scope>NUCLEOTIDE SEQUENCE</scope>
    <source>
        <strain evidence="2">F_SG_1</strain>
        <tissue evidence="2">Salivary glands</tissue>
    </source>
</reference>
<feature type="region of interest" description="Disordered" evidence="1">
    <location>
        <begin position="1"/>
        <end position="31"/>
    </location>
</feature>
<sequence length="123" mass="13336">MTPTLHRAARPTSLSCASAHPTRQPRRRALPDIPKALLGFFSPPIETSTKTLRFQVDQPPALLGDLPQPRKGAGQDLVSATGPAIGEAADRPRAEKHCSSSSTSTEEKSEDKHRLRYTLSAIQ</sequence>
<feature type="region of interest" description="Disordered" evidence="1">
    <location>
        <begin position="58"/>
        <end position="123"/>
    </location>
</feature>
<feature type="compositionally biased region" description="Basic and acidic residues" evidence="1">
    <location>
        <begin position="88"/>
        <end position="98"/>
    </location>
</feature>
<protein>
    <submittedName>
        <fullName evidence="2">Uncharacterized protein</fullName>
    </submittedName>
</protein>
<reference evidence="2 4" key="1">
    <citation type="journal article" date="2023" name="Arcadia Sci">
        <title>De novo assembly of a long-read Amblyomma americanum tick genome.</title>
        <authorList>
            <person name="Chou S."/>
            <person name="Poskanzer K.E."/>
            <person name="Rollins M."/>
            <person name="Thuy-Boun P.S."/>
        </authorList>
    </citation>
    <scope>NUCLEOTIDE SEQUENCE [LARGE SCALE GENOMIC DNA]</scope>
    <source>
        <strain evidence="2">F_SG_1</strain>
        <tissue evidence="2">Salivary glands</tissue>
    </source>
</reference>
<reference evidence="2" key="3">
    <citation type="submission" date="2024-02" db="EMBL/GenBank/DDBJ databases">
        <authorList>
            <person name="Mcdaniel E.A."/>
            <person name="Celebi F.M."/>
            <person name="Reiter T."/>
            <person name="Weiss E.C."/>
            <person name="Chou S."/>
        </authorList>
    </citation>
    <scope>NUCLEOTIDE SEQUENCE</scope>
    <source>
        <strain evidence="2">F_SG_1</strain>
        <tissue evidence="2">Salivary glands</tissue>
    </source>
</reference>
<gene>
    <name evidence="3" type="ORF">V5799_022018</name>
    <name evidence="2" type="ORF">V5799_022799</name>
</gene>